<dbReference type="eggNOG" id="ENOG5032J6Q">
    <property type="taxonomic scope" value="Bacteria"/>
</dbReference>
<evidence type="ECO:0000313" key="1">
    <source>
        <dbReference type="EMBL" id="ERK30467.1"/>
    </source>
</evidence>
<organism evidence="1 2">
    <name type="scientific">Clostridium intestinale URNW</name>
    <dbReference type="NCBI Taxonomy" id="1294142"/>
    <lineage>
        <taxon>Bacteria</taxon>
        <taxon>Bacillati</taxon>
        <taxon>Bacillota</taxon>
        <taxon>Clostridia</taxon>
        <taxon>Eubacteriales</taxon>
        <taxon>Clostridiaceae</taxon>
        <taxon>Clostridium</taxon>
    </lineage>
</organism>
<dbReference type="OrthoDB" id="1711074at2"/>
<comment type="caution">
    <text evidence="1">The sequence shown here is derived from an EMBL/GenBank/DDBJ whole genome shotgun (WGS) entry which is preliminary data.</text>
</comment>
<name>U2N4P0_9CLOT</name>
<dbReference type="PATRIC" id="fig|1294142.3.peg.2317"/>
<protein>
    <recommendedName>
        <fullName evidence="3">DUF4275 domain-containing protein</fullName>
    </recommendedName>
</protein>
<gene>
    <name evidence="1" type="ORF">CINTURNW_2248</name>
</gene>
<keyword evidence="2" id="KW-1185">Reference proteome</keyword>
<dbReference type="EMBL" id="APJA01000012">
    <property type="protein sequence ID" value="ERK30467.1"/>
    <property type="molecule type" value="Genomic_DNA"/>
</dbReference>
<reference evidence="1 2" key="1">
    <citation type="journal article" date="2013" name="Genome Announc.">
        <title>Draft Genome Sequence of the Hydrogen- and Ethanol-Producing Bacterium Clostridium intestinale Strain URNW.</title>
        <authorList>
            <person name="Lal S."/>
            <person name="Ramachandran U."/>
            <person name="Zhang X."/>
            <person name="Sparling R."/>
            <person name="Levin D.B."/>
        </authorList>
    </citation>
    <scope>NUCLEOTIDE SEQUENCE [LARGE SCALE GENOMIC DNA]</scope>
    <source>
        <strain evidence="1 2">URNW</strain>
    </source>
</reference>
<dbReference type="InterPro" id="IPR025454">
    <property type="entry name" value="DUF4275"/>
</dbReference>
<proteinExistence type="predicted"/>
<dbReference type="HOGENOM" id="CLU_135014_0_0_9"/>
<accession>U2N4P0</accession>
<dbReference type="Proteomes" id="UP000016721">
    <property type="component" value="Unassembled WGS sequence"/>
</dbReference>
<dbReference type="AlphaFoldDB" id="U2N4P0"/>
<evidence type="ECO:0000313" key="2">
    <source>
        <dbReference type="Proteomes" id="UP000016721"/>
    </source>
</evidence>
<evidence type="ECO:0008006" key="3">
    <source>
        <dbReference type="Google" id="ProtNLM"/>
    </source>
</evidence>
<dbReference type="RefSeq" id="WP_021802246.1">
    <property type="nucleotide sequence ID" value="NZ_KI273145.1"/>
</dbReference>
<dbReference type="Pfam" id="PF14101">
    <property type="entry name" value="DUF4275"/>
    <property type="match status" value="1"/>
</dbReference>
<sequence length="143" mass="17045">MELAKALRNKNIKVIEIPKWGSFLRKQWEENFANHLTSDEKKRIFLNDSCGYLWHLFSYKKRTCLQGEEANKAFNNIPKVSCYVFYQRTNDALIVESASSFIIDDLIEESDIYIVDREFNWTYIKTHETGYLGPYFSMRHQEL</sequence>